<evidence type="ECO:0000313" key="10">
    <source>
        <dbReference type="Proteomes" id="UP000503540"/>
    </source>
</evidence>
<keyword evidence="2" id="KW-0813">Transport</keyword>
<dbReference type="InterPro" id="IPR020846">
    <property type="entry name" value="MFS_dom"/>
</dbReference>
<keyword evidence="5 7" id="KW-1133">Transmembrane helix</keyword>
<evidence type="ECO:0000256" key="7">
    <source>
        <dbReference type="SAM" id="Phobius"/>
    </source>
</evidence>
<feature type="transmembrane region" description="Helical" evidence="7">
    <location>
        <begin position="503"/>
        <end position="521"/>
    </location>
</feature>
<feature type="transmembrane region" description="Helical" evidence="7">
    <location>
        <begin position="416"/>
        <end position="435"/>
    </location>
</feature>
<keyword evidence="10" id="KW-1185">Reference proteome</keyword>
<evidence type="ECO:0000259" key="8">
    <source>
        <dbReference type="PROSITE" id="PS50850"/>
    </source>
</evidence>
<dbReference type="Pfam" id="PF07690">
    <property type="entry name" value="MFS_1"/>
    <property type="match status" value="1"/>
</dbReference>
<feature type="transmembrane region" description="Helical" evidence="7">
    <location>
        <begin position="193"/>
        <end position="214"/>
    </location>
</feature>
<feature type="domain" description="Major facilitator superfamily (MFS) profile" evidence="8">
    <location>
        <begin position="67"/>
        <end position="525"/>
    </location>
</feature>
<dbReference type="InterPro" id="IPR005829">
    <property type="entry name" value="Sugar_transporter_CS"/>
</dbReference>
<dbReference type="GO" id="GO:0022857">
    <property type="term" value="F:transmembrane transporter activity"/>
    <property type="evidence" value="ECO:0007669"/>
    <property type="project" value="InterPro"/>
</dbReference>
<dbReference type="KEGG" id="nah:F5544_35800"/>
<keyword evidence="4 7" id="KW-0812">Transmembrane</keyword>
<feature type="transmembrane region" description="Helical" evidence="7">
    <location>
        <begin position="220"/>
        <end position="243"/>
    </location>
</feature>
<feature type="transmembrane region" description="Helical" evidence="7">
    <location>
        <begin position="160"/>
        <end position="181"/>
    </location>
</feature>
<name>A0A6G9YPD0_9NOCA</name>
<dbReference type="CDD" id="cd17321">
    <property type="entry name" value="MFS_MMR_MDR_like"/>
    <property type="match status" value="1"/>
</dbReference>
<protein>
    <submittedName>
        <fullName evidence="9">MFS transporter</fullName>
    </submittedName>
</protein>
<dbReference type="Proteomes" id="UP000503540">
    <property type="component" value="Chromosome"/>
</dbReference>
<sequence length="537" mass="55737">MLATIGIKWRQILRYRDSFHSGKAEIASPDQYSRQRGHMTTTIDRGATAPEKSAAGRRGSHAMRWWVLAVLGVAQLMVVLDATVVNIALPAAQRDLGFSDGDRQWVVTGYALAFGSLLLLGGRLSDLFGRRTTFIVGLIGFAAASAVGGAATGFDMLVAARVAQGVFGALLAPAALSLLTVTFTEPSERAKAFGIFGAVAGAGGAIGLLLGGALTEWANWRWVMFVNLVFAAVALVGAVLLLAKHVTTDRPKLDLPGTVVVTAALFGIVYGFSRAESHGWTDAGTLGFLIGGVVLLGAFVAIEARVAHPLLPLRVVLDRTRGASFLTVFVMGIGMFAIFLFLTYYMQLTMGYSPIKTGVAFLPMVAAMVASSTTVPSLLLPKVGPKIVTSVGFLVAAAGMAWLTRIGLTTGYASHVLPALILLGLGLGGAMSTAFQGATAGVHHEDAGVASATINTSQQVGGSIGTALLSTIAASAASDYLAGKVPDKLTVAQSMIESYTTSFWWATGIFVAGAVIMAVLMPNTVPAPSEGEPVLAH</sequence>
<dbReference type="PROSITE" id="PS50850">
    <property type="entry name" value="MFS"/>
    <property type="match status" value="1"/>
</dbReference>
<dbReference type="PANTHER" id="PTHR42718">
    <property type="entry name" value="MAJOR FACILITATOR SUPERFAMILY MULTIDRUG TRANSPORTER MFSC"/>
    <property type="match status" value="1"/>
</dbReference>
<feature type="transmembrane region" description="Helical" evidence="7">
    <location>
        <begin position="255"/>
        <end position="273"/>
    </location>
</feature>
<keyword evidence="6 7" id="KW-0472">Membrane</keyword>
<proteinExistence type="predicted"/>
<dbReference type="PROSITE" id="PS00216">
    <property type="entry name" value="SUGAR_TRANSPORT_1"/>
    <property type="match status" value="1"/>
</dbReference>
<feature type="transmembrane region" description="Helical" evidence="7">
    <location>
        <begin position="104"/>
        <end position="122"/>
    </location>
</feature>
<evidence type="ECO:0000313" key="9">
    <source>
        <dbReference type="EMBL" id="QIS14990.1"/>
    </source>
</evidence>
<evidence type="ECO:0000256" key="3">
    <source>
        <dbReference type="ARBA" id="ARBA00022475"/>
    </source>
</evidence>
<feature type="transmembrane region" description="Helical" evidence="7">
    <location>
        <begin position="387"/>
        <end position="404"/>
    </location>
</feature>
<evidence type="ECO:0000256" key="5">
    <source>
        <dbReference type="ARBA" id="ARBA00022989"/>
    </source>
</evidence>
<feature type="transmembrane region" description="Helical" evidence="7">
    <location>
        <begin position="134"/>
        <end position="154"/>
    </location>
</feature>
<evidence type="ECO:0000256" key="1">
    <source>
        <dbReference type="ARBA" id="ARBA00004651"/>
    </source>
</evidence>
<evidence type="ECO:0000256" key="2">
    <source>
        <dbReference type="ARBA" id="ARBA00022448"/>
    </source>
</evidence>
<keyword evidence="3" id="KW-1003">Cell membrane</keyword>
<comment type="subcellular location">
    <subcellularLocation>
        <location evidence="1">Cell membrane</location>
        <topology evidence="1">Multi-pass membrane protein</topology>
    </subcellularLocation>
</comment>
<feature type="transmembrane region" description="Helical" evidence="7">
    <location>
        <begin position="285"/>
        <end position="302"/>
    </location>
</feature>
<dbReference type="InterPro" id="IPR036259">
    <property type="entry name" value="MFS_trans_sf"/>
</dbReference>
<reference evidence="9 10" key="1">
    <citation type="journal article" date="2019" name="ACS Chem. Biol.">
        <title>Identification and Mobilization of a Cryptic Antibiotic Biosynthesis Gene Locus from a Human-Pathogenic Nocardia Isolate.</title>
        <authorList>
            <person name="Herisse M."/>
            <person name="Ishida K."/>
            <person name="Porter J.L."/>
            <person name="Howden B."/>
            <person name="Hertweck C."/>
            <person name="Stinear T.P."/>
            <person name="Pidot S.J."/>
        </authorList>
    </citation>
    <scope>NUCLEOTIDE SEQUENCE [LARGE SCALE GENOMIC DNA]</scope>
    <source>
        <strain evidence="9 10">AUSMDU00012717</strain>
    </source>
</reference>
<feature type="transmembrane region" description="Helical" evidence="7">
    <location>
        <begin position="65"/>
        <end position="92"/>
    </location>
</feature>
<gene>
    <name evidence="9" type="ORF">F5544_35800</name>
</gene>
<accession>A0A6G9YPD0</accession>
<dbReference type="InterPro" id="IPR011701">
    <property type="entry name" value="MFS"/>
</dbReference>
<evidence type="ECO:0000256" key="4">
    <source>
        <dbReference type="ARBA" id="ARBA00022692"/>
    </source>
</evidence>
<feature type="transmembrane region" description="Helical" evidence="7">
    <location>
        <begin position="358"/>
        <end position="380"/>
    </location>
</feature>
<organism evidence="9 10">
    <name type="scientific">Nocardia arthritidis</name>
    <dbReference type="NCBI Taxonomy" id="228602"/>
    <lineage>
        <taxon>Bacteria</taxon>
        <taxon>Bacillati</taxon>
        <taxon>Actinomycetota</taxon>
        <taxon>Actinomycetes</taxon>
        <taxon>Mycobacteriales</taxon>
        <taxon>Nocardiaceae</taxon>
        <taxon>Nocardia</taxon>
    </lineage>
</organism>
<dbReference type="PANTHER" id="PTHR42718:SF46">
    <property type="entry name" value="BLR6921 PROTEIN"/>
    <property type="match status" value="1"/>
</dbReference>
<dbReference type="SUPFAM" id="SSF103473">
    <property type="entry name" value="MFS general substrate transporter"/>
    <property type="match status" value="1"/>
</dbReference>
<dbReference type="EMBL" id="CP046172">
    <property type="protein sequence ID" value="QIS14990.1"/>
    <property type="molecule type" value="Genomic_DNA"/>
</dbReference>
<dbReference type="GO" id="GO:0005886">
    <property type="term" value="C:plasma membrane"/>
    <property type="evidence" value="ECO:0007669"/>
    <property type="project" value="UniProtKB-SubCell"/>
</dbReference>
<dbReference type="Gene3D" id="1.20.1720.10">
    <property type="entry name" value="Multidrug resistance protein D"/>
    <property type="match status" value="1"/>
</dbReference>
<feature type="transmembrane region" description="Helical" evidence="7">
    <location>
        <begin position="323"/>
        <end position="346"/>
    </location>
</feature>
<dbReference type="AlphaFoldDB" id="A0A6G9YPD0"/>
<dbReference type="Gene3D" id="1.20.1250.20">
    <property type="entry name" value="MFS general substrate transporter like domains"/>
    <property type="match status" value="1"/>
</dbReference>
<evidence type="ECO:0000256" key="6">
    <source>
        <dbReference type="ARBA" id="ARBA00023136"/>
    </source>
</evidence>